<dbReference type="STRING" id="1391654.AKJ09_09696"/>
<name>A0A0K1QBC3_9BACT</name>
<feature type="region of interest" description="Disordered" evidence="1">
    <location>
        <begin position="109"/>
        <end position="138"/>
    </location>
</feature>
<feature type="chain" id="PRO_5005466916" evidence="2">
    <location>
        <begin position="32"/>
        <end position="138"/>
    </location>
</feature>
<protein>
    <submittedName>
        <fullName evidence="3">Uncharacterized protein</fullName>
    </submittedName>
</protein>
<dbReference type="KEGG" id="llu:AKJ09_09696"/>
<evidence type="ECO:0000256" key="1">
    <source>
        <dbReference type="SAM" id="MobiDB-lite"/>
    </source>
</evidence>
<dbReference type="Proteomes" id="UP000064967">
    <property type="component" value="Chromosome"/>
</dbReference>
<dbReference type="AlphaFoldDB" id="A0A0K1QBC3"/>
<keyword evidence="2" id="KW-0732">Signal</keyword>
<proteinExistence type="predicted"/>
<evidence type="ECO:0000313" key="4">
    <source>
        <dbReference type="Proteomes" id="UP000064967"/>
    </source>
</evidence>
<evidence type="ECO:0000256" key="2">
    <source>
        <dbReference type="SAM" id="SignalP"/>
    </source>
</evidence>
<organism evidence="3 4">
    <name type="scientific">Labilithrix luteola</name>
    <dbReference type="NCBI Taxonomy" id="1391654"/>
    <lineage>
        <taxon>Bacteria</taxon>
        <taxon>Pseudomonadati</taxon>
        <taxon>Myxococcota</taxon>
        <taxon>Polyangia</taxon>
        <taxon>Polyangiales</taxon>
        <taxon>Labilitrichaceae</taxon>
        <taxon>Labilithrix</taxon>
    </lineage>
</organism>
<reference evidence="3 4" key="1">
    <citation type="submission" date="2015-08" db="EMBL/GenBank/DDBJ databases">
        <authorList>
            <person name="Babu N.S."/>
            <person name="Beckwith C.J."/>
            <person name="Beseler K.G."/>
            <person name="Brison A."/>
            <person name="Carone J.V."/>
            <person name="Caskin T.P."/>
            <person name="Diamond M."/>
            <person name="Durham M.E."/>
            <person name="Foxe J.M."/>
            <person name="Go M."/>
            <person name="Henderson B.A."/>
            <person name="Jones I.B."/>
            <person name="McGettigan J.A."/>
            <person name="Micheletti S.J."/>
            <person name="Nasrallah M.E."/>
            <person name="Ortiz D."/>
            <person name="Piller C.R."/>
            <person name="Privatt S.R."/>
            <person name="Schneider S.L."/>
            <person name="Sharp S."/>
            <person name="Smith T.C."/>
            <person name="Stanton J.D."/>
            <person name="Ullery H.E."/>
            <person name="Wilson R.J."/>
            <person name="Serrano M.G."/>
            <person name="Buck G."/>
            <person name="Lee V."/>
            <person name="Wang Y."/>
            <person name="Carvalho R."/>
            <person name="Voegtly L."/>
            <person name="Shi R."/>
            <person name="Duckworth R."/>
            <person name="Johnson A."/>
            <person name="Loviza R."/>
            <person name="Walstead R."/>
            <person name="Shah Z."/>
            <person name="Kiflezghi M."/>
            <person name="Wade K."/>
            <person name="Ball S.L."/>
            <person name="Bradley K.W."/>
            <person name="Asai D.J."/>
            <person name="Bowman C.A."/>
            <person name="Russell D.A."/>
            <person name="Pope W.H."/>
            <person name="Jacobs-Sera D."/>
            <person name="Hendrix R.W."/>
            <person name="Hatfull G.F."/>
        </authorList>
    </citation>
    <scope>NUCLEOTIDE SEQUENCE [LARGE SCALE GENOMIC DNA]</scope>
    <source>
        <strain evidence="3 4">DSM 27648</strain>
    </source>
</reference>
<sequence length="138" mass="14676">MLRARWLRWIRLAAACLSVLVAAGASLPAIARVLGGPPPHNCHCEVRGGHSHCGCPICVPELRETDDLGHGEMKGNCGDEDPGFRALSLRAIAAASFVLLPPLSRIETPQAPSLEPSQWARSPELPPPRSNLSTAFAS</sequence>
<keyword evidence="4" id="KW-1185">Reference proteome</keyword>
<dbReference type="RefSeq" id="WP_146653863.1">
    <property type="nucleotide sequence ID" value="NZ_CP012333.1"/>
</dbReference>
<accession>A0A0K1QBC3</accession>
<evidence type="ECO:0000313" key="3">
    <source>
        <dbReference type="EMBL" id="AKV03033.1"/>
    </source>
</evidence>
<feature type="signal peptide" evidence="2">
    <location>
        <begin position="1"/>
        <end position="31"/>
    </location>
</feature>
<gene>
    <name evidence="3" type="ORF">AKJ09_09696</name>
</gene>
<dbReference type="EMBL" id="CP012333">
    <property type="protein sequence ID" value="AKV03033.1"/>
    <property type="molecule type" value="Genomic_DNA"/>
</dbReference>